<evidence type="ECO:0000313" key="3">
    <source>
        <dbReference type="Proteomes" id="UP000594263"/>
    </source>
</evidence>
<organism evidence="2 3">
    <name type="scientific">Kalanchoe fedtschenkoi</name>
    <name type="common">Lavender scallops</name>
    <name type="synonym">South American air plant</name>
    <dbReference type="NCBI Taxonomy" id="63787"/>
    <lineage>
        <taxon>Eukaryota</taxon>
        <taxon>Viridiplantae</taxon>
        <taxon>Streptophyta</taxon>
        <taxon>Embryophyta</taxon>
        <taxon>Tracheophyta</taxon>
        <taxon>Spermatophyta</taxon>
        <taxon>Magnoliopsida</taxon>
        <taxon>eudicotyledons</taxon>
        <taxon>Gunneridae</taxon>
        <taxon>Pentapetalae</taxon>
        <taxon>Saxifragales</taxon>
        <taxon>Crassulaceae</taxon>
        <taxon>Kalanchoe</taxon>
    </lineage>
</organism>
<dbReference type="AlphaFoldDB" id="A0A7N0TVY4"/>
<evidence type="ECO:0000313" key="2">
    <source>
        <dbReference type="EnsemblPlants" id="Kaladp0047s0088.1.v1.1"/>
    </source>
</evidence>
<dbReference type="Proteomes" id="UP000594263">
    <property type="component" value="Unplaced"/>
</dbReference>
<sequence length="268" mass="28466">METPASKRMVTRSRAGAGNPVSSSQESDVNSRQRKSGQALTDITNDSPVVGLTCGSVKTPLTRMVGRSARTKAAVTPGSGEALLRGQVKNLLQMVEEESEVPKLPQCPFVRSFTDSPITLLAPANTPQVPDSGDASGLELPAPIVQEPINISQALSDAFEARGGGPLTRSLMLEFLEKDVSDVSECRSTVSVGERNSFADDDDDDGSSIWSMQVNGCSVDDEDVCRGMSGLSLDGGIGRLPLFSGKHIIFVYNSDDEDEVVAVEEAHH</sequence>
<accession>A0A7N0TVY4</accession>
<keyword evidence="3" id="KW-1185">Reference proteome</keyword>
<dbReference type="PANTHER" id="PTHR47512">
    <property type="entry name" value="EXPRESSED PROTEIN"/>
    <property type="match status" value="1"/>
</dbReference>
<dbReference type="OMA" id="VVECCAE"/>
<dbReference type="PANTHER" id="PTHR47512:SF3">
    <property type="entry name" value="CHALCONE-FLAVONONE ISOMERASE FAMILY PROTEIN"/>
    <property type="match status" value="1"/>
</dbReference>
<dbReference type="EnsemblPlants" id="Kaladp0047s0088.1.v1.1">
    <property type="protein sequence ID" value="Kaladp0047s0088.1.v1.1"/>
    <property type="gene ID" value="Kaladp0047s0088.v1.1"/>
</dbReference>
<name>A0A7N0TVY4_KALFE</name>
<feature type="region of interest" description="Disordered" evidence="1">
    <location>
        <begin position="1"/>
        <end position="48"/>
    </location>
</feature>
<evidence type="ECO:0000256" key="1">
    <source>
        <dbReference type="SAM" id="MobiDB-lite"/>
    </source>
</evidence>
<proteinExistence type="predicted"/>
<reference evidence="2" key="1">
    <citation type="submission" date="2021-01" db="UniProtKB">
        <authorList>
            <consortium name="EnsemblPlants"/>
        </authorList>
    </citation>
    <scope>IDENTIFICATION</scope>
</reference>
<dbReference type="Gramene" id="Kaladp0047s0088.1.v1.1">
    <property type="protein sequence ID" value="Kaladp0047s0088.1.v1.1"/>
    <property type="gene ID" value="Kaladp0047s0088.v1.1"/>
</dbReference>
<feature type="compositionally biased region" description="Polar residues" evidence="1">
    <location>
        <begin position="20"/>
        <end position="47"/>
    </location>
</feature>
<protein>
    <submittedName>
        <fullName evidence="2">Uncharacterized protein</fullName>
    </submittedName>
</protein>